<accession>C7ZND6</accession>
<feature type="chain" id="PRO_5002989320" evidence="1">
    <location>
        <begin position="21"/>
        <end position="464"/>
    </location>
</feature>
<dbReference type="Proteomes" id="UP000005206">
    <property type="component" value="Chromosome 15"/>
</dbReference>
<gene>
    <name evidence="2" type="ORF">NECHADRAFT_88717</name>
</gene>
<name>C7ZND6_FUSV7</name>
<dbReference type="HOGENOM" id="CLU_589376_0_0_1"/>
<dbReference type="RefSeq" id="XP_003040197.1">
    <property type="nucleotide sequence ID" value="XM_003040151.1"/>
</dbReference>
<dbReference type="KEGG" id="nhe:NECHADRAFT_88717"/>
<dbReference type="AlphaFoldDB" id="C7ZND6"/>
<dbReference type="VEuPathDB" id="FungiDB:NECHADRAFT_88717"/>
<evidence type="ECO:0000313" key="2">
    <source>
        <dbReference type="EMBL" id="EEU34484.1"/>
    </source>
</evidence>
<proteinExistence type="predicted"/>
<dbReference type="STRING" id="660122.C7ZND6"/>
<evidence type="ECO:0000313" key="3">
    <source>
        <dbReference type="Proteomes" id="UP000005206"/>
    </source>
</evidence>
<dbReference type="PANTHER" id="PTHR39603">
    <property type="entry name" value="CYANOVIRIN-N DOMAIN-CONTAINING PROTEIN"/>
    <property type="match status" value="1"/>
</dbReference>
<dbReference type="OrthoDB" id="2112446at2759"/>
<dbReference type="EMBL" id="GG698966">
    <property type="protein sequence ID" value="EEU34484.1"/>
    <property type="molecule type" value="Genomic_DNA"/>
</dbReference>
<dbReference type="InParanoid" id="C7ZND6"/>
<sequence length="464" mass="50405">MPRLTLSALAILVSTSLVTALPAAQPFSVESWVNDIIANPDGNHLSPEEAAKQYSQPTEGSLDKRATCHDTAYAPANVPDAVACINQLAGKGETACVIAGASSRFCEIGGAAIDGFVPAGAEGTQAPCSEVARAAGRIMDTCWRADNTVKGWEVNNSVAYIQNLFSAVTSILPLGYFIIRPEDRPEGDSPPITFVTTTHIAAETAVAIHIIPAPSGILNAVDDANFSIPHQEHPDTVAKMESHGPFFSDFQSIGLDNMCSLRDAWAIVSGKSWSWRRSSGRLLGLSTETCLSCFAILQAILPPKKTPAEILHTNYERLRRLAAGVRTGRGLFTKAETENIRNHLLIFMEGACKLRNFIEKSRHHVSNVTGDPISGVAAIAARWNILCDIFVCTKLCVNNIERQLGQLATDSRQMEETYGVSLRTQLSVTPRDARNVKILEDKMAKWMSTIVGTVKQFHRFEFEG</sequence>
<dbReference type="eggNOG" id="ENOG502SVG0">
    <property type="taxonomic scope" value="Eukaryota"/>
</dbReference>
<keyword evidence="3" id="KW-1185">Reference proteome</keyword>
<evidence type="ECO:0000256" key="1">
    <source>
        <dbReference type="SAM" id="SignalP"/>
    </source>
</evidence>
<dbReference type="PANTHER" id="PTHR39603:SF1">
    <property type="entry name" value="CYANOVIRIN-N DOMAIN-CONTAINING PROTEIN"/>
    <property type="match status" value="1"/>
</dbReference>
<feature type="signal peptide" evidence="1">
    <location>
        <begin position="1"/>
        <end position="20"/>
    </location>
</feature>
<reference evidence="2 3" key="1">
    <citation type="journal article" date="2009" name="PLoS Genet.">
        <title>The genome of Nectria haematococca: contribution of supernumerary chromosomes to gene expansion.</title>
        <authorList>
            <person name="Coleman J.J."/>
            <person name="Rounsley S.D."/>
            <person name="Rodriguez-Carres M."/>
            <person name="Kuo A."/>
            <person name="Wasmann C.C."/>
            <person name="Grimwood J."/>
            <person name="Schmutz J."/>
            <person name="Taga M."/>
            <person name="White G.J."/>
            <person name="Zhou S."/>
            <person name="Schwartz D.C."/>
            <person name="Freitag M."/>
            <person name="Ma L.J."/>
            <person name="Danchin E.G."/>
            <person name="Henrissat B."/>
            <person name="Coutinho P.M."/>
            <person name="Nelson D.R."/>
            <person name="Straney D."/>
            <person name="Napoli C.A."/>
            <person name="Barker B.M."/>
            <person name="Gribskov M."/>
            <person name="Rep M."/>
            <person name="Kroken S."/>
            <person name="Molnar I."/>
            <person name="Rensing C."/>
            <person name="Kennell J.C."/>
            <person name="Zamora J."/>
            <person name="Farman M.L."/>
            <person name="Selker E.U."/>
            <person name="Salamov A."/>
            <person name="Shapiro H."/>
            <person name="Pangilinan J."/>
            <person name="Lindquist E."/>
            <person name="Lamers C."/>
            <person name="Grigoriev I.V."/>
            <person name="Geiser D.M."/>
            <person name="Covert S.F."/>
            <person name="Temporini E."/>
            <person name="Vanetten H.D."/>
        </authorList>
    </citation>
    <scope>NUCLEOTIDE SEQUENCE [LARGE SCALE GENOMIC DNA]</scope>
    <source>
        <strain evidence="3">ATCC MYA-4622 / CBS 123669 / FGSC 9596 / NRRL 45880 / 77-13-4</strain>
    </source>
</reference>
<organism evidence="2 3">
    <name type="scientific">Fusarium vanettenii (strain ATCC MYA-4622 / CBS 123669 / FGSC 9596 / NRRL 45880 / 77-13-4)</name>
    <name type="common">Fusarium solani subsp. pisi</name>
    <dbReference type="NCBI Taxonomy" id="660122"/>
    <lineage>
        <taxon>Eukaryota</taxon>
        <taxon>Fungi</taxon>
        <taxon>Dikarya</taxon>
        <taxon>Ascomycota</taxon>
        <taxon>Pezizomycotina</taxon>
        <taxon>Sordariomycetes</taxon>
        <taxon>Hypocreomycetidae</taxon>
        <taxon>Hypocreales</taxon>
        <taxon>Nectriaceae</taxon>
        <taxon>Fusarium</taxon>
        <taxon>Fusarium solani species complex</taxon>
        <taxon>Fusarium vanettenii</taxon>
    </lineage>
</organism>
<dbReference type="GeneID" id="9678019"/>
<protein>
    <submittedName>
        <fullName evidence="2">Uncharacterized protein</fullName>
    </submittedName>
</protein>
<keyword evidence="1" id="KW-0732">Signal</keyword>